<proteinExistence type="predicted"/>
<evidence type="ECO:0000256" key="1">
    <source>
        <dbReference type="SAM" id="SignalP"/>
    </source>
</evidence>
<reference evidence="3" key="1">
    <citation type="journal article" date="2019" name="Int. J. Syst. Evol. Microbiol.">
        <title>The Global Catalogue of Microorganisms (GCM) 10K type strain sequencing project: providing services to taxonomists for standard genome sequencing and annotation.</title>
        <authorList>
            <consortium name="The Broad Institute Genomics Platform"/>
            <consortium name="The Broad Institute Genome Sequencing Center for Infectious Disease"/>
            <person name="Wu L."/>
            <person name="Ma J."/>
        </authorList>
    </citation>
    <scope>NUCLEOTIDE SEQUENCE [LARGE SCALE GENOMIC DNA]</scope>
    <source>
        <strain evidence="3">KCTC 5701</strain>
    </source>
</reference>
<gene>
    <name evidence="2" type="ORF">ACFP3J_14325</name>
</gene>
<organism evidence="2 3">
    <name type="scientific">Streptomyces nogalater</name>
    <dbReference type="NCBI Taxonomy" id="38314"/>
    <lineage>
        <taxon>Bacteria</taxon>
        <taxon>Bacillati</taxon>
        <taxon>Actinomycetota</taxon>
        <taxon>Actinomycetes</taxon>
        <taxon>Kitasatosporales</taxon>
        <taxon>Streptomycetaceae</taxon>
        <taxon>Streptomyces</taxon>
    </lineage>
</organism>
<protein>
    <recommendedName>
        <fullName evidence="4">Secreted protein</fullName>
    </recommendedName>
</protein>
<dbReference type="Proteomes" id="UP001596065">
    <property type="component" value="Unassembled WGS sequence"/>
</dbReference>
<dbReference type="EMBL" id="JBHSOE010000019">
    <property type="protein sequence ID" value="MFC5656656.1"/>
    <property type="molecule type" value="Genomic_DNA"/>
</dbReference>
<keyword evidence="3" id="KW-1185">Reference proteome</keyword>
<evidence type="ECO:0008006" key="4">
    <source>
        <dbReference type="Google" id="ProtNLM"/>
    </source>
</evidence>
<name>A0ABW0WK67_STRNO</name>
<keyword evidence="1" id="KW-0732">Signal</keyword>
<sequence>MKFKGALVCAFATLAAAGGAAGTVHAAGGDTHSFDNGGQILSCDVIEVLDQPNVNPADNNIDCSANVKKEEVASVHLVFEALPVDCERG</sequence>
<evidence type="ECO:0000313" key="3">
    <source>
        <dbReference type="Proteomes" id="UP001596065"/>
    </source>
</evidence>
<evidence type="ECO:0000313" key="2">
    <source>
        <dbReference type="EMBL" id="MFC5656656.1"/>
    </source>
</evidence>
<feature type="signal peptide" evidence="1">
    <location>
        <begin position="1"/>
        <end position="26"/>
    </location>
</feature>
<feature type="chain" id="PRO_5045810542" description="Secreted protein" evidence="1">
    <location>
        <begin position="27"/>
        <end position="89"/>
    </location>
</feature>
<dbReference type="RefSeq" id="WP_344351676.1">
    <property type="nucleotide sequence ID" value="NZ_BAAASM010000053.1"/>
</dbReference>
<accession>A0ABW0WK67</accession>
<comment type="caution">
    <text evidence="2">The sequence shown here is derived from an EMBL/GenBank/DDBJ whole genome shotgun (WGS) entry which is preliminary data.</text>
</comment>